<evidence type="ECO:0000256" key="13">
    <source>
        <dbReference type="ARBA" id="ARBA00022989"/>
    </source>
</evidence>
<evidence type="ECO:0000256" key="12">
    <source>
        <dbReference type="ARBA" id="ARBA00022982"/>
    </source>
</evidence>
<evidence type="ECO:0000256" key="10">
    <source>
        <dbReference type="ARBA" id="ARBA00022723"/>
    </source>
</evidence>
<dbReference type="GO" id="GO:0046872">
    <property type="term" value="F:metal ion binding"/>
    <property type="evidence" value="ECO:0007669"/>
    <property type="project" value="UniProtKB-KW"/>
</dbReference>
<feature type="transmembrane region" description="Helical" evidence="22">
    <location>
        <begin position="6"/>
        <end position="26"/>
    </location>
</feature>
<keyword evidence="10" id="KW-0479">Metal-binding</keyword>
<keyword evidence="20" id="KW-0604">Photosystem II</keyword>
<dbReference type="InterPro" id="IPR036854">
    <property type="entry name" value="Photo_II_D1/D2_sf"/>
</dbReference>
<evidence type="ECO:0000313" key="24">
    <source>
        <dbReference type="Proteomes" id="UP000593576"/>
    </source>
</evidence>
<dbReference type="PANTHER" id="PTHR33149:SF12">
    <property type="entry name" value="PHOTOSYSTEM II D2 PROTEIN"/>
    <property type="match status" value="1"/>
</dbReference>
<keyword evidence="15" id="KW-0157">Chromophore</keyword>
<dbReference type="GO" id="GO:0016491">
    <property type="term" value="F:oxidoreductase activity"/>
    <property type="evidence" value="ECO:0007669"/>
    <property type="project" value="UniProtKB-KW"/>
</dbReference>
<dbReference type="SUPFAM" id="SSF81483">
    <property type="entry name" value="Bacterial photosystem II reaction centre, L and M subunits"/>
    <property type="match status" value="1"/>
</dbReference>
<comment type="similarity">
    <text evidence="2 21">Belongs to the reaction center PufL/M/PsbA/D family.</text>
</comment>
<keyword evidence="3" id="KW-0813">Transport</keyword>
<dbReference type="PANTHER" id="PTHR33149">
    <property type="entry name" value="PHOTOSYSTEM II PROTEIN D1"/>
    <property type="match status" value="1"/>
</dbReference>
<dbReference type="InterPro" id="IPR055266">
    <property type="entry name" value="D1/D2"/>
</dbReference>
<evidence type="ECO:0000256" key="21">
    <source>
        <dbReference type="RuleBase" id="RU004331"/>
    </source>
</evidence>
<evidence type="ECO:0000256" key="11">
    <source>
        <dbReference type="ARBA" id="ARBA00022842"/>
    </source>
</evidence>
<protein>
    <recommendedName>
        <fullName evidence="25">Photosystem II protein D1</fullName>
    </recommendedName>
</protein>
<evidence type="ECO:0000313" key="23">
    <source>
        <dbReference type="EMBL" id="MBA0855957.1"/>
    </source>
</evidence>
<keyword evidence="11" id="KW-0460">Magnesium</keyword>
<keyword evidence="13 22" id="KW-1133">Transmembrane helix</keyword>
<dbReference type="GO" id="GO:0009772">
    <property type="term" value="P:photosynthetic electron transport in photosystem II"/>
    <property type="evidence" value="ECO:0007669"/>
    <property type="project" value="InterPro"/>
</dbReference>
<feature type="transmembrane region" description="Helical" evidence="22">
    <location>
        <begin position="38"/>
        <end position="55"/>
    </location>
</feature>
<keyword evidence="6" id="KW-0602">Photosynthesis</keyword>
<keyword evidence="18" id="KW-0793">Thylakoid</keyword>
<dbReference type="Gene3D" id="1.20.85.10">
    <property type="entry name" value="Photosystem II protein D1-like"/>
    <property type="match status" value="1"/>
</dbReference>
<gene>
    <name evidence="23" type="ORF">Goshw_021623</name>
</gene>
<evidence type="ECO:0000256" key="15">
    <source>
        <dbReference type="ARBA" id="ARBA00022991"/>
    </source>
</evidence>
<reference evidence="23 24" key="1">
    <citation type="journal article" date="2019" name="Genome Biol. Evol.">
        <title>Insights into the evolution of the New World diploid cottons (Gossypium, subgenus Houzingenia) based on genome sequencing.</title>
        <authorList>
            <person name="Grover C.E."/>
            <person name="Arick M.A. 2nd"/>
            <person name="Thrash A."/>
            <person name="Conover J.L."/>
            <person name="Sanders W.S."/>
            <person name="Peterson D.G."/>
            <person name="Frelichowski J.E."/>
            <person name="Scheffler J.A."/>
            <person name="Scheffler B.E."/>
            <person name="Wendel J.F."/>
        </authorList>
    </citation>
    <scope>NUCLEOTIDE SEQUENCE [LARGE SCALE GENOMIC DNA]</scope>
    <source>
        <strain evidence="23">1</strain>
        <tissue evidence="23">Leaf</tissue>
    </source>
</reference>
<keyword evidence="4" id="KW-0148">Chlorophyll</keyword>
<keyword evidence="9 22" id="KW-0812">Transmembrane</keyword>
<evidence type="ECO:0000256" key="4">
    <source>
        <dbReference type="ARBA" id="ARBA00022494"/>
    </source>
</evidence>
<name>A0A7J9LBC5_GOSSC</name>
<evidence type="ECO:0000256" key="8">
    <source>
        <dbReference type="ARBA" id="ARBA00022640"/>
    </source>
</evidence>
<keyword evidence="17" id="KW-0408">Iron</keyword>
<dbReference type="OrthoDB" id="143at2759"/>
<dbReference type="GO" id="GO:0009523">
    <property type="term" value="C:photosystem II"/>
    <property type="evidence" value="ECO:0007669"/>
    <property type="project" value="UniProtKB-KW"/>
</dbReference>
<organism evidence="23 24">
    <name type="scientific">Gossypium schwendimanii</name>
    <name type="common">Cotton</name>
    <dbReference type="NCBI Taxonomy" id="34291"/>
    <lineage>
        <taxon>Eukaryota</taxon>
        <taxon>Viridiplantae</taxon>
        <taxon>Streptophyta</taxon>
        <taxon>Embryophyta</taxon>
        <taxon>Tracheophyta</taxon>
        <taxon>Spermatophyta</taxon>
        <taxon>Magnoliopsida</taxon>
        <taxon>eudicotyledons</taxon>
        <taxon>Gunneridae</taxon>
        <taxon>Pentapetalae</taxon>
        <taxon>rosids</taxon>
        <taxon>malvids</taxon>
        <taxon>Malvales</taxon>
        <taxon>Malvaceae</taxon>
        <taxon>Malvoideae</taxon>
        <taxon>Gossypium</taxon>
    </lineage>
</organism>
<evidence type="ECO:0008006" key="25">
    <source>
        <dbReference type="Google" id="ProtNLM"/>
    </source>
</evidence>
<dbReference type="InterPro" id="IPR000484">
    <property type="entry name" value="Photo_RC_L/M"/>
</dbReference>
<keyword evidence="16" id="KW-0560">Oxidoreductase</keyword>
<evidence type="ECO:0000256" key="20">
    <source>
        <dbReference type="ARBA" id="ARBA00023276"/>
    </source>
</evidence>
<evidence type="ECO:0000256" key="14">
    <source>
        <dbReference type="ARBA" id="ARBA00022990"/>
    </source>
</evidence>
<evidence type="ECO:0000256" key="7">
    <source>
        <dbReference type="ARBA" id="ARBA00022553"/>
    </source>
</evidence>
<feature type="transmembrane region" description="Helical" evidence="22">
    <location>
        <begin position="61"/>
        <end position="81"/>
    </location>
</feature>
<dbReference type="PRINTS" id="PR00256">
    <property type="entry name" value="REACTNCENTRE"/>
</dbReference>
<evidence type="ECO:0000256" key="19">
    <source>
        <dbReference type="ARBA" id="ARBA00023136"/>
    </source>
</evidence>
<evidence type="ECO:0000256" key="16">
    <source>
        <dbReference type="ARBA" id="ARBA00023002"/>
    </source>
</evidence>
<evidence type="ECO:0000256" key="5">
    <source>
        <dbReference type="ARBA" id="ARBA00022528"/>
    </source>
</evidence>
<dbReference type="EMBL" id="JABFAF010000005">
    <property type="protein sequence ID" value="MBA0855957.1"/>
    <property type="molecule type" value="Genomic_DNA"/>
</dbReference>
<sequence>MHPWITIAYSAPVVVVTVVFLIYPIGQRSFSDCMPLRIFGTFNFMIVFQAEHNILMHPFHMLGVAGVFSSSLFSAMHGSLVTSNLIRETTENESANECYRFGQEEET</sequence>
<dbReference type="Proteomes" id="UP000593576">
    <property type="component" value="Unassembled WGS sequence"/>
</dbReference>
<keyword evidence="8" id="KW-0934">Plastid</keyword>
<dbReference type="Pfam" id="PF00124">
    <property type="entry name" value="Photo_RC"/>
    <property type="match status" value="1"/>
</dbReference>
<dbReference type="PROSITE" id="PS00244">
    <property type="entry name" value="REACTION_CENTER"/>
    <property type="match status" value="1"/>
</dbReference>
<dbReference type="AlphaFoldDB" id="A0A7J9LBC5"/>
<evidence type="ECO:0000256" key="22">
    <source>
        <dbReference type="SAM" id="Phobius"/>
    </source>
</evidence>
<evidence type="ECO:0000256" key="2">
    <source>
        <dbReference type="ARBA" id="ARBA00008204"/>
    </source>
</evidence>
<evidence type="ECO:0000256" key="9">
    <source>
        <dbReference type="ARBA" id="ARBA00022692"/>
    </source>
</evidence>
<keyword evidence="7" id="KW-0597">Phosphoprotein</keyword>
<keyword evidence="12" id="KW-0249">Electron transport</keyword>
<dbReference type="GO" id="GO:0009535">
    <property type="term" value="C:chloroplast thylakoid membrane"/>
    <property type="evidence" value="ECO:0007669"/>
    <property type="project" value="TreeGrafter"/>
</dbReference>
<keyword evidence="24" id="KW-1185">Reference proteome</keyword>
<keyword evidence="5" id="KW-0150">Chloroplast</keyword>
<proteinExistence type="inferred from homology"/>
<dbReference type="InterPro" id="IPR055265">
    <property type="entry name" value="Photo_RC_L/M_CS"/>
</dbReference>
<evidence type="ECO:0000256" key="1">
    <source>
        <dbReference type="ARBA" id="ARBA00004141"/>
    </source>
</evidence>
<evidence type="ECO:0000256" key="6">
    <source>
        <dbReference type="ARBA" id="ARBA00022531"/>
    </source>
</evidence>
<evidence type="ECO:0000256" key="3">
    <source>
        <dbReference type="ARBA" id="ARBA00022448"/>
    </source>
</evidence>
<comment type="caution">
    <text evidence="23">The sequence shown here is derived from an EMBL/GenBank/DDBJ whole genome shotgun (WGS) entry which is preliminary data.</text>
</comment>
<evidence type="ECO:0000256" key="17">
    <source>
        <dbReference type="ARBA" id="ARBA00023004"/>
    </source>
</evidence>
<accession>A0A7J9LBC5</accession>
<evidence type="ECO:0000256" key="18">
    <source>
        <dbReference type="ARBA" id="ARBA00023078"/>
    </source>
</evidence>
<comment type="subcellular location">
    <subcellularLocation>
        <location evidence="1">Membrane</location>
        <topology evidence="1">Multi-pass membrane protein</topology>
    </subcellularLocation>
</comment>
<keyword evidence="19 22" id="KW-0472">Membrane</keyword>
<feature type="non-terminal residue" evidence="23">
    <location>
        <position position="107"/>
    </location>
</feature>
<keyword evidence="14" id="KW-0007">Acetylation</keyword>
<dbReference type="GO" id="GO:0016168">
    <property type="term" value="F:chlorophyll binding"/>
    <property type="evidence" value="ECO:0007669"/>
    <property type="project" value="UniProtKB-KW"/>
</dbReference>